<evidence type="ECO:0000313" key="2">
    <source>
        <dbReference type="Proteomes" id="UP000003490"/>
    </source>
</evidence>
<accession>A7VT14</accession>
<dbReference type="HOGENOM" id="CLU_3355455_0_0_9"/>
<evidence type="ECO:0000313" key="1">
    <source>
        <dbReference type="EMBL" id="EDO61310.1"/>
    </source>
</evidence>
<organism evidence="1 2">
    <name type="scientific">[Clostridium] leptum DSM 753</name>
    <dbReference type="NCBI Taxonomy" id="428125"/>
    <lineage>
        <taxon>Bacteria</taxon>
        <taxon>Bacillati</taxon>
        <taxon>Bacillota</taxon>
        <taxon>Clostridia</taxon>
        <taxon>Eubacteriales</taxon>
        <taxon>Oscillospiraceae</taxon>
        <taxon>Oscillospiraceae incertae sedis</taxon>
    </lineage>
</organism>
<gene>
    <name evidence="1" type="ORF">CLOLEP_01705</name>
</gene>
<name>A7VT14_9FIRM</name>
<dbReference type="EMBL" id="ABCB02000018">
    <property type="protein sequence ID" value="EDO61310.1"/>
    <property type="molecule type" value="Genomic_DNA"/>
</dbReference>
<reference evidence="1 2" key="2">
    <citation type="submission" date="2007-08" db="EMBL/GenBank/DDBJ databases">
        <authorList>
            <person name="Fulton L."/>
            <person name="Clifton S."/>
            <person name="Fulton B."/>
            <person name="Xu J."/>
            <person name="Minx P."/>
            <person name="Pepin K.H."/>
            <person name="Johnson M."/>
            <person name="Thiruvilangam P."/>
            <person name="Bhonagiri V."/>
            <person name="Nash W.E."/>
            <person name="Wang C."/>
            <person name="Mardis E.R."/>
            <person name="Wilson R.K."/>
        </authorList>
    </citation>
    <scope>NUCLEOTIDE SEQUENCE [LARGE SCALE GENOMIC DNA]</scope>
    <source>
        <strain evidence="1 2">DSM 753</strain>
    </source>
</reference>
<proteinExistence type="predicted"/>
<dbReference type="AlphaFoldDB" id="A7VT14"/>
<dbReference type="Proteomes" id="UP000003490">
    <property type="component" value="Unassembled WGS sequence"/>
</dbReference>
<comment type="caution">
    <text evidence="1">The sequence shown here is derived from an EMBL/GenBank/DDBJ whole genome shotgun (WGS) entry which is preliminary data.</text>
</comment>
<reference evidence="1 2" key="1">
    <citation type="submission" date="2007-08" db="EMBL/GenBank/DDBJ databases">
        <title>Draft genome sequence of Clostridium leptum (DSM 753).</title>
        <authorList>
            <person name="Sudarsanam P."/>
            <person name="Ley R."/>
            <person name="Guruge J."/>
            <person name="Turnbaugh P.J."/>
            <person name="Mahowald M."/>
            <person name="Liep D."/>
            <person name="Gordon J."/>
        </authorList>
    </citation>
    <scope>NUCLEOTIDE SEQUENCE [LARGE SCALE GENOMIC DNA]</scope>
    <source>
        <strain evidence="1 2">DSM 753</strain>
    </source>
</reference>
<sequence>MLDGEEIKAAYLHGIADFAKVMAKQNYTDRANKSQH</sequence>
<protein>
    <submittedName>
        <fullName evidence="1">Uncharacterized protein</fullName>
    </submittedName>
</protein>